<dbReference type="Proteomes" id="UP001144297">
    <property type="component" value="Unassembled WGS sequence"/>
</dbReference>
<evidence type="ECO:0000256" key="1">
    <source>
        <dbReference type="SAM" id="SignalP"/>
    </source>
</evidence>
<dbReference type="EMBL" id="BSDX01000001">
    <property type="protein sequence ID" value="GLI53426.1"/>
    <property type="molecule type" value="Genomic_DNA"/>
</dbReference>
<reference evidence="2" key="1">
    <citation type="submission" date="2022-12" db="EMBL/GenBank/DDBJ databases">
        <title>Reference genome sequencing for broad-spectrum identification of bacterial and archaeal isolates by mass spectrometry.</title>
        <authorList>
            <person name="Sekiguchi Y."/>
            <person name="Tourlousse D.M."/>
        </authorList>
    </citation>
    <scope>NUCLEOTIDE SEQUENCE</scope>
    <source>
        <strain evidence="2">TSL-P1</strain>
    </source>
</reference>
<name>A0A9W6GGF6_9BACT</name>
<evidence type="ECO:0000313" key="2">
    <source>
        <dbReference type="EMBL" id="GLI53426.1"/>
    </source>
</evidence>
<keyword evidence="3" id="KW-1185">Reference proteome</keyword>
<dbReference type="PANTHER" id="PTHR36573:SF1">
    <property type="entry name" value="INTERMEMBRANE PHOSPHOLIPID TRANSPORT SYSTEM BINDING PROTEIN MLAC"/>
    <property type="match status" value="1"/>
</dbReference>
<dbReference type="Gene3D" id="3.10.450.710">
    <property type="entry name" value="Tgt2/MlaC"/>
    <property type="match status" value="1"/>
</dbReference>
<keyword evidence="1" id="KW-0732">Signal</keyword>
<gene>
    <name evidence="2" type="ORF">TISLANDTSLP1_11190</name>
</gene>
<accession>A0A9W6GGF6</accession>
<proteinExistence type="predicted"/>
<evidence type="ECO:0000313" key="3">
    <source>
        <dbReference type="Proteomes" id="UP001144297"/>
    </source>
</evidence>
<dbReference type="PANTHER" id="PTHR36573">
    <property type="entry name" value="INTERMEMBRANE PHOSPHOLIPID TRANSPORT SYSTEM BINDING PROTEIN MLAC"/>
    <property type="match status" value="1"/>
</dbReference>
<dbReference type="InterPro" id="IPR008869">
    <property type="entry name" value="MlaC/ttg2D"/>
</dbReference>
<comment type="caution">
    <text evidence="2">The sequence shown here is derived from an EMBL/GenBank/DDBJ whole genome shotgun (WGS) entry which is preliminary data.</text>
</comment>
<feature type="signal peptide" evidence="1">
    <location>
        <begin position="1"/>
        <end position="20"/>
    </location>
</feature>
<sequence length="202" mass="24095">MKKLILILLILVFTVSGAFAVVSPKEQIKKTVDKVISILKDPKYKGKNKTQQRRLALRTEIGKVFDFEEMSKRSLGVYWKDRTPQEKKEFIELYKDLLERSYIDKIESYTDEEVIYTDEKVENSKYAEVKTKIITKDKKEIPIDYRLYFAGKEWKVYDIVIEGVSLVSNYRSQFNKIIRNHSYQELVKRMKTKQTEELMREK</sequence>
<dbReference type="InterPro" id="IPR042245">
    <property type="entry name" value="Tgt2/MlaC_sf"/>
</dbReference>
<protein>
    <submittedName>
        <fullName evidence="2">Toluene tolerance protein</fullName>
    </submittedName>
</protein>
<dbReference type="Pfam" id="PF05494">
    <property type="entry name" value="MlaC"/>
    <property type="match status" value="1"/>
</dbReference>
<organism evidence="2 3">
    <name type="scientific">Thermodesulfovibrio yellowstonii</name>
    <dbReference type="NCBI Taxonomy" id="28262"/>
    <lineage>
        <taxon>Bacteria</taxon>
        <taxon>Pseudomonadati</taxon>
        <taxon>Nitrospirota</taxon>
        <taxon>Thermodesulfovibrionia</taxon>
        <taxon>Thermodesulfovibrionales</taxon>
        <taxon>Thermodesulfovibrionaceae</taxon>
        <taxon>Thermodesulfovibrio</taxon>
    </lineage>
</organism>
<feature type="chain" id="PRO_5040917589" evidence="1">
    <location>
        <begin position="21"/>
        <end position="202"/>
    </location>
</feature>
<dbReference type="PIRSF" id="PIRSF004649">
    <property type="entry name" value="MlaC"/>
    <property type="match status" value="1"/>
</dbReference>
<dbReference type="AlphaFoldDB" id="A0A9W6GGF6"/>